<feature type="transmembrane region" description="Helical" evidence="7">
    <location>
        <begin position="102"/>
        <end position="124"/>
    </location>
</feature>
<evidence type="ECO:0000256" key="7">
    <source>
        <dbReference type="SAM" id="Phobius"/>
    </source>
</evidence>
<keyword evidence="11" id="KW-1185">Reference proteome</keyword>
<keyword evidence="3 7" id="KW-0812">Transmembrane</keyword>
<sequence>MNFPSLLLLGIIWSAAWAQTCCSDEGSLLHHQVQQHINHNASLENRSNGITGPWPWKQHRYYNYKHRALKTVHGTVNIMGWGVLLPSGVIMARYLRESTNDWYNLHILSQLSGFLLGTLGWGLGISIKNEAKQHRMSTHGILGTIIFAFATLQPDEEHECRKYWLIYHNFVGYALLLLIIANIFQGISNHNAPNRWDLFYGAVLGVLGVIAIALEFLRWIHV</sequence>
<evidence type="ECO:0000259" key="9">
    <source>
        <dbReference type="PROSITE" id="PS50939"/>
    </source>
</evidence>
<evidence type="ECO:0000256" key="5">
    <source>
        <dbReference type="ARBA" id="ARBA00022989"/>
    </source>
</evidence>
<feature type="domain" description="Cytochrome b561" evidence="9">
    <location>
        <begin position="37"/>
        <end position="222"/>
    </location>
</feature>
<feature type="transmembrane region" description="Helical" evidence="7">
    <location>
        <begin position="164"/>
        <end position="187"/>
    </location>
</feature>
<name>A0AAD4IQ51_PERFH</name>
<evidence type="ECO:0000313" key="10">
    <source>
        <dbReference type="EMBL" id="KAH6756707.1"/>
    </source>
</evidence>
<comment type="subcellular location">
    <subcellularLocation>
        <location evidence="1">Membrane</location>
    </subcellularLocation>
</comment>
<protein>
    <recommendedName>
        <fullName evidence="9">Cytochrome b561 domain-containing protein</fullName>
    </recommendedName>
</protein>
<feature type="signal peptide" evidence="8">
    <location>
        <begin position="1"/>
        <end position="18"/>
    </location>
</feature>
<feature type="transmembrane region" description="Helical" evidence="7">
    <location>
        <begin position="199"/>
        <end position="217"/>
    </location>
</feature>
<keyword evidence="4" id="KW-0249">Electron transport</keyword>
<keyword evidence="8" id="KW-0732">Signal</keyword>
<dbReference type="PANTHER" id="PTHR23130:SF153">
    <property type="entry name" value="CYTOCHROME B561 DOMAIN-CONTAINING PROTEIN"/>
    <property type="match status" value="1"/>
</dbReference>
<evidence type="ECO:0000256" key="6">
    <source>
        <dbReference type="ARBA" id="ARBA00023136"/>
    </source>
</evidence>
<dbReference type="EMBL" id="SDAM02029541">
    <property type="protein sequence ID" value="KAH6756707.1"/>
    <property type="molecule type" value="Genomic_DNA"/>
</dbReference>
<reference evidence="10 11" key="1">
    <citation type="journal article" date="2021" name="Nat. Commun.">
        <title>Incipient diploidization of the medicinal plant Perilla within 10,000 years.</title>
        <authorList>
            <person name="Zhang Y."/>
            <person name="Shen Q."/>
            <person name="Leng L."/>
            <person name="Zhang D."/>
            <person name="Chen S."/>
            <person name="Shi Y."/>
            <person name="Ning Z."/>
            <person name="Chen S."/>
        </authorList>
    </citation>
    <scope>NUCLEOTIDE SEQUENCE [LARGE SCALE GENOMIC DNA]</scope>
    <source>
        <strain evidence="11">cv. PC099</strain>
    </source>
</reference>
<gene>
    <name evidence="10" type="ORF">C2S53_000950</name>
</gene>
<proteinExistence type="predicted"/>
<keyword evidence="6 7" id="KW-0472">Membrane</keyword>
<evidence type="ECO:0000256" key="1">
    <source>
        <dbReference type="ARBA" id="ARBA00004370"/>
    </source>
</evidence>
<dbReference type="GO" id="GO:0016020">
    <property type="term" value="C:membrane"/>
    <property type="evidence" value="ECO:0007669"/>
    <property type="project" value="UniProtKB-SubCell"/>
</dbReference>
<dbReference type="Gene3D" id="1.20.120.1770">
    <property type="match status" value="1"/>
</dbReference>
<dbReference type="CDD" id="cd08760">
    <property type="entry name" value="Cyt_b561_FRRS1_like"/>
    <property type="match status" value="1"/>
</dbReference>
<dbReference type="InterPro" id="IPR006593">
    <property type="entry name" value="Cyt_b561/ferric_Rdtase_TM"/>
</dbReference>
<feature type="transmembrane region" description="Helical" evidence="7">
    <location>
        <begin position="78"/>
        <end position="95"/>
    </location>
</feature>
<evidence type="ECO:0000256" key="2">
    <source>
        <dbReference type="ARBA" id="ARBA00022448"/>
    </source>
</evidence>
<dbReference type="PROSITE" id="PS50939">
    <property type="entry name" value="CYTOCHROME_B561"/>
    <property type="match status" value="1"/>
</dbReference>
<evidence type="ECO:0000256" key="3">
    <source>
        <dbReference type="ARBA" id="ARBA00022692"/>
    </source>
</evidence>
<comment type="caution">
    <text evidence="10">The sequence shown here is derived from an EMBL/GenBank/DDBJ whole genome shotgun (WGS) entry which is preliminary data.</text>
</comment>
<keyword evidence="5 7" id="KW-1133">Transmembrane helix</keyword>
<dbReference type="SMART" id="SM00665">
    <property type="entry name" value="B561"/>
    <property type="match status" value="1"/>
</dbReference>
<dbReference type="AlphaFoldDB" id="A0AAD4IQ51"/>
<feature type="chain" id="PRO_5042274986" description="Cytochrome b561 domain-containing protein" evidence="8">
    <location>
        <begin position="19"/>
        <end position="222"/>
    </location>
</feature>
<keyword evidence="2" id="KW-0813">Transport</keyword>
<dbReference type="Pfam" id="PF03188">
    <property type="entry name" value="Cytochrom_B561"/>
    <property type="match status" value="1"/>
</dbReference>
<organism evidence="10 11">
    <name type="scientific">Perilla frutescens var. hirtella</name>
    <name type="common">Perilla citriodora</name>
    <name type="synonym">Perilla setoyensis</name>
    <dbReference type="NCBI Taxonomy" id="608512"/>
    <lineage>
        <taxon>Eukaryota</taxon>
        <taxon>Viridiplantae</taxon>
        <taxon>Streptophyta</taxon>
        <taxon>Embryophyta</taxon>
        <taxon>Tracheophyta</taxon>
        <taxon>Spermatophyta</taxon>
        <taxon>Magnoliopsida</taxon>
        <taxon>eudicotyledons</taxon>
        <taxon>Gunneridae</taxon>
        <taxon>Pentapetalae</taxon>
        <taxon>asterids</taxon>
        <taxon>lamiids</taxon>
        <taxon>Lamiales</taxon>
        <taxon>Lamiaceae</taxon>
        <taxon>Nepetoideae</taxon>
        <taxon>Elsholtzieae</taxon>
        <taxon>Perilla</taxon>
    </lineage>
</organism>
<evidence type="ECO:0000313" key="11">
    <source>
        <dbReference type="Proteomes" id="UP001190926"/>
    </source>
</evidence>
<dbReference type="Proteomes" id="UP001190926">
    <property type="component" value="Unassembled WGS sequence"/>
</dbReference>
<evidence type="ECO:0000256" key="8">
    <source>
        <dbReference type="SAM" id="SignalP"/>
    </source>
</evidence>
<evidence type="ECO:0000256" key="4">
    <source>
        <dbReference type="ARBA" id="ARBA00022982"/>
    </source>
</evidence>
<accession>A0AAD4IQ51</accession>
<dbReference type="PANTHER" id="PTHR23130">
    <property type="entry name" value="CYTOCHROME B561 AND DOMON DOMAIN-CONTAINING PROTEIN"/>
    <property type="match status" value="1"/>
</dbReference>